<accession>A0A0D2N7H4</accession>
<feature type="compositionally biased region" description="Low complexity" evidence="1">
    <location>
        <begin position="155"/>
        <end position="169"/>
    </location>
</feature>
<reference evidence="2 3" key="1">
    <citation type="journal article" date="2013" name="BMC Genomics">
        <title>Reconstruction of the lipid metabolism for the microalga Monoraphidium neglectum from its genome sequence reveals characteristics suitable for biofuel production.</title>
        <authorList>
            <person name="Bogen C."/>
            <person name="Al-Dilaimi A."/>
            <person name="Albersmeier A."/>
            <person name="Wichmann J."/>
            <person name="Grundmann M."/>
            <person name="Rupp O."/>
            <person name="Lauersen K.J."/>
            <person name="Blifernez-Klassen O."/>
            <person name="Kalinowski J."/>
            <person name="Goesmann A."/>
            <person name="Mussgnug J.H."/>
            <person name="Kruse O."/>
        </authorList>
    </citation>
    <scope>NUCLEOTIDE SEQUENCE [LARGE SCALE GENOMIC DNA]</scope>
    <source>
        <strain evidence="2 3">SAG 48.87</strain>
    </source>
</reference>
<organism evidence="2 3">
    <name type="scientific">Monoraphidium neglectum</name>
    <dbReference type="NCBI Taxonomy" id="145388"/>
    <lineage>
        <taxon>Eukaryota</taxon>
        <taxon>Viridiplantae</taxon>
        <taxon>Chlorophyta</taxon>
        <taxon>core chlorophytes</taxon>
        <taxon>Chlorophyceae</taxon>
        <taxon>CS clade</taxon>
        <taxon>Sphaeropleales</taxon>
        <taxon>Selenastraceae</taxon>
        <taxon>Monoraphidium</taxon>
    </lineage>
</organism>
<dbReference type="KEGG" id="mng:MNEG_6177"/>
<dbReference type="Proteomes" id="UP000054498">
    <property type="component" value="Unassembled WGS sequence"/>
</dbReference>
<feature type="region of interest" description="Disordered" evidence="1">
    <location>
        <begin position="221"/>
        <end position="242"/>
    </location>
</feature>
<feature type="region of interest" description="Disordered" evidence="1">
    <location>
        <begin position="140"/>
        <end position="199"/>
    </location>
</feature>
<name>A0A0D2N7H4_9CHLO</name>
<feature type="compositionally biased region" description="Low complexity" evidence="1">
    <location>
        <begin position="176"/>
        <end position="193"/>
    </location>
</feature>
<dbReference type="AlphaFoldDB" id="A0A0D2N7H4"/>
<gene>
    <name evidence="2" type="ORF">MNEG_6177</name>
</gene>
<sequence length="242" mass="25855">MKVRVLASRFGDFDEERLFYSKYGAGDMFGDGYHPWGSAAVSKRALNKLDQAMQDFGEWLAQADTSQGPATFKLKYHLVQHCRKDLKQRVSKYASLSWDKQKLKNRQSLVWLAEFTATADGQAAFLQDHPEKAPLAAATVEQRAAQPPAMPADVEATAPTPQPGAAAEGPRGGAGAQPAARPARGGGEQQRSGGEVKGMTEAEAELAALEAMVFGKSAAKMAAARQVKPAADEPAAKRSRAA</sequence>
<evidence type="ECO:0000256" key="1">
    <source>
        <dbReference type="SAM" id="MobiDB-lite"/>
    </source>
</evidence>
<evidence type="ECO:0000313" key="2">
    <source>
        <dbReference type="EMBL" id="KIZ01786.1"/>
    </source>
</evidence>
<dbReference type="GeneID" id="25739053"/>
<evidence type="ECO:0000313" key="3">
    <source>
        <dbReference type="Proteomes" id="UP000054498"/>
    </source>
</evidence>
<protein>
    <submittedName>
        <fullName evidence="2">Uncharacterized protein</fullName>
    </submittedName>
</protein>
<proteinExistence type="predicted"/>
<dbReference type="EMBL" id="KK101200">
    <property type="protein sequence ID" value="KIZ01786.1"/>
    <property type="molecule type" value="Genomic_DNA"/>
</dbReference>
<keyword evidence="3" id="KW-1185">Reference proteome</keyword>
<dbReference type="RefSeq" id="XP_013900805.1">
    <property type="nucleotide sequence ID" value="XM_014045351.1"/>
</dbReference>